<name>A0A1L9UGT5_ASPBC</name>
<gene>
    <name evidence="3" type="ORF">ASPBRDRAFT_196393</name>
</gene>
<dbReference type="AlphaFoldDB" id="A0A1L9UGT5"/>
<dbReference type="Pfam" id="PF14232">
    <property type="entry name" value="DUF4334"/>
    <property type="match status" value="1"/>
</dbReference>
<dbReference type="RefSeq" id="XP_067478080.1">
    <property type="nucleotide sequence ID" value="XM_067620986.1"/>
</dbReference>
<sequence length="147" mass="16891">MTSAAEQYRTLVQTKAKVNPELISNLFDQLPPLKPEQILGSWNGGFFDTNHPVGPVLRQIDWIGKDFRSLDDVDPVIVRREGERVSWGQWGFATVREMVYRGVLSTVMIYDDRPIFDHFRYVDDNLVAGVMEGKAVEGGDFYFYLTR</sequence>
<evidence type="ECO:0000259" key="2">
    <source>
        <dbReference type="Pfam" id="PF14232"/>
    </source>
</evidence>
<evidence type="ECO:0008006" key="5">
    <source>
        <dbReference type="Google" id="ProtNLM"/>
    </source>
</evidence>
<organism evidence="3 4">
    <name type="scientific">Aspergillus brasiliensis (strain CBS 101740 / IMI 381727 / IBT 21946)</name>
    <dbReference type="NCBI Taxonomy" id="767769"/>
    <lineage>
        <taxon>Eukaryota</taxon>
        <taxon>Fungi</taxon>
        <taxon>Dikarya</taxon>
        <taxon>Ascomycota</taxon>
        <taxon>Pezizomycotina</taxon>
        <taxon>Eurotiomycetes</taxon>
        <taxon>Eurotiomycetidae</taxon>
        <taxon>Eurotiales</taxon>
        <taxon>Aspergillaceae</taxon>
        <taxon>Aspergillus</taxon>
        <taxon>Aspergillus subgen. Circumdati</taxon>
    </lineage>
</organism>
<evidence type="ECO:0000313" key="3">
    <source>
        <dbReference type="EMBL" id="OJJ70832.1"/>
    </source>
</evidence>
<reference evidence="4" key="1">
    <citation type="journal article" date="2017" name="Genome Biol.">
        <title>Comparative genomics reveals high biological diversity and specific adaptations in the industrially and medically important fungal genus Aspergillus.</title>
        <authorList>
            <person name="de Vries R.P."/>
            <person name="Riley R."/>
            <person name="Wiebenga A."/>
            <person name="Aguilar-Osorio G."/>
            <person name="Amillis S."/>
            <person name="Uchima C.A."/>
            <person name="Anderluh G."/>
            <person name="Asadollahi M."/>
            <person name="Askin M."/>
            <person name="Barry K."/>
            <person name="Battaglia E."/>
            <person name="Bayram O."/>
            <person name="Benocci T."/>
            <person name="Braus-Stromeyer S.A."/>
            <person name="Caldana C."/>
            <person name="Canovas D."/>
            <person name="Cerqueira G.C."/>
            <person name="Chen F."/>
            <person name="Chen W."/>
            <person name="Choi C."/>
            <person name="Clum A."/>
            <person name="Dos Santos R.A."/>
            <person name="Damasio A.R."/>
            <person name="Diallinas G."/>
            <person name="Emri T."/>
            <person name="Fekete E."/>
            <person name="Flipphi M."/>
            <person name="Freyberg S."/>
            <person name="Gallo A."/>
            <person name="Gournas C."/>
            <person name="Habgood R."/>
            <person name="Hainaut M."/>
            <person name="Harispe M.L."/>
            <person name="Henrissat B."/>
            <person name="Hilden K.S."/>
            <person name="Hope R."/>
            <person name="Hossain A."/>
            <person name="Karabika E."/>
            <person name="Karaffa L."/>
            <person name="Karanyi Z."/>
            <person name="Krasevec N."/>
            <person name="Kuo A."/>
            <person name="Kusch H."/>
            <person name="LaButti K."/>
            <person name="Lagendijk E.L."/>
            <person name="Lapidus A."/>
            <person name="Levasseur A."/>
            <person name="Lindquist E."/>
            <person name="Lipzen A."/>
            <person name="Logrieco A.F."/>
            <person name="MacCabe A."/>
            <person name="Maekelae M.R."/>
            <person name="Malavazi I."/>
            <person name="Melin P."/>
            <person name="Meyer V."/>
            <person name="Mielnichuk N."/>
            <person name="Miskei M."/>
            <person name="Molnar A.P."/>
            <person name="Mule G."/>
            <person name="Ngan C.Y."/>
            <person name="Orejas M."/>
            <person name="Orosz E."/>
            <person name="Ouedraogo J.P."/>
            <person name="Overkamp K.M."/>
            <person name="Park H.-S."/>
            <person name="Perrone G."/>
            <person name="Piumi F."/>
            <person name="Punt P.J."/>
            <person name="Ram A.F."/>
            <person name="Ramon A."/>
            <person name="Rauscher S."/>
            <person name="Record E."/>
            <person name="Riano-Pachon D.M."/>
            <person name="Robert V."/>
            <person name="Roehrig J."/>
            <person name="Ruller R."/>
            <person name="Salamov A."/>
            <person name="Salih N.S."/>
            <person name="Samson R.A."/>
            <person name="Sandor E."/>
            <person name="Sanguinetti M."/>
            <person name="Schuetze T."/>
            <person name="Sepcic K."/>
            <person name="Shelest E."/>
            <person name="Sherlock G."/>
            <person name="Sophianopoulou V."/>
            <person name="Squina F.M."/>
            <person name="Sun H."/>
            <person name="Susca A."/>
            <person name="Todd R.B."/>
            <person name="Tsang A."/>
            <person name="Unkles S.E."/>
            <person name="van de Wiele N."/>
            <person name="van Rossen-Uffink D."/>
            <person name="Oliveira J.V."/>
            <person name="Vesth T.C."/>
            <person name="Visser J."/>
            <person name="Yu J.-H."/>
            <person name="Zhou M."/>
            <person name="Andersen M.R."/>
            <person name="Archer D.B."/>
            <person name="Baker S.E."/>
            <person name="Benoit I."/>
            <person name="Brakhage A.A."/>
            <person name="Braus G.H."/>
            <person name="Fischer R."/>
            <person name="Frisvad J.C."/>
            <person name="Goldman G.H."/>
            <person name="Houbraken J."/>
            <person name="Oakley B."/>
            <person name="Pocsi I."/>
            <person name="Scazzocchio C."/>
            <person name="Seiboth B."/>
            <person name="vanKuyk P.A."/>
            <person name="Wortman J."/>
            <person name="Dyer P.S."/>
            <person name="Grigoriev I.V."/>
        </authorList>
    </citation>
    <scope>NUCLEOTIDE SEQUENCE [LARGE SCALE GENOMIC DNA]</scope>
    <source>
        <strain evidence="4">CBS 101740 / IMI 381727 / IBT 21946</strain>
    </source>
</reference>
<protein>
    <recommendedName>
        <fullName evidence="5">GXWXG domain-containing protein</fullName>
    </recommendedName>
</protein>
<dbReference type="OMA" id="SGWYGKQ"/>
<dbReference type="Pfam" id="PF14231">
    <property type="entry name" value="GXWXG"/>
    <property type="match status" value="1"/>
</dbReference>
<dbReference type="Gene3D" id="2.40.128.580">
    <property type="entry name" value="GXWXG domain"/>
    <property type="match status" value="1"/>
</dbReference>
<evidence type="ECO:0000259" key="1">
    <source>
        <dbReference type="Pfam" id="PF14231"/>
    </source>
</evidence>
<feature type="domain" description="DUF4334" evidence="2">
    <location>
        <begin position="93"/>
        <end position="147"/>
    </location>
</feature>
<dbReference type="GeneID" id="93573474"/>
<feature type="domain" description="GXWXG" evidence="1">
    <location>
        <begin position="26"/>
        <end position="81"/>
    </location>
</feature>
<dbReference type="EMBL" id="KV878685">
    <property type="protein sequence ID" value="OJJ70832.1"/>
    <property type="molecule type" value="Genomic_DNA"/>
</dbReference>
<proteinExistence type="predicted"/>
<dbReference type="InterPro" id="IPR025951">
    <property type="entry name" value="GXWXG_dom"/>
</dbReference>
<accession>A0A1L9UGT5</accession>
<dbReference type="OrthoDB" id="2213372at2759"/>
<evidence type="ECO:0000313" key="4">
    <source>
        <dbReference type="Proteomes" id="UP000184499"/>
    </source>
</evidence>
<keyword evidence="4" id="KW-1185">Reference proteome</keyword>
<dbReference type="Proteomes" id="UP000184499">
    <property type="component" value="Unassembled WGS sequence"/>
</dbReference>
<dbReference type="InterPro" id="IPR025568">
    <property type="entry name" value="DUF4334"/>
</dbReference>
<dbReference type="STRING" id="767769.A0A1L9UGT5"/>
<dbReference type="VEuPathDB" id="FungiDB:ASPBRDRAFT_196393"/>